<dbReference type="VEuPathDB" id="FungiDB:PV10_06640"/>
<evidence type="ECO:0000313" key="6">
    <source>
        <dbReference type="Proteomes" id="UP000288859"/>
    </source>
</evidence>
<keyword evidence="2" id="KW-0238">DNA-binding</keyword>
<gene>
    <name evidence="5" type="ORF">B0A52_02828</name>
</gene>
<evidence type="ECO:0000256" key="4">
    <source>
        <dbReference type="SAM" id="MobiDB-lite"/>
    </source>
</evidence>
<dbReference type="SUPFAM" id="SSF51215">
    <property type="entry name" value="Regulatory protein AraC"/>
    <property type="match status" value="1"/>
</dbReference>
<dbReference type="PANTHER" id="PTHR31001">
    <property type="entry name" value="UNCHARACTERIZED TRANSCRIPTIONAL REGULATORY PROTEIN"/>
    <property type="match status" value="1"/>
</dbReference>
<keyword evidence="3" id="KW-0539">Nucleus</keyword>
<dbReference type="GO" id="GO:0005634">
    <property type="term" value="C:nucleus"/>
    <property type="evidence" value="ECO:0007669"/>
    <property type="project" value="UniProtKB-SubCell"/>
</dbReference>
<dbReference type="PANTHER" id="PTHR31001:SF49">
    <property type="entry name" value="ZN(II)2CYS6 TRANSCRIPTION FACTOR (EUROFUNG)"/>
    <property type="match status" value="1"/>
</dbReference>
<feature type="compositionally biased region" description="Polar residues" evidence="4">
    <location>
        <begin position="167"/>
        <end position="180"/>
    </location>
</feature>
<dbReference type="InterPro" id="IPR037923">
    <property type="entry name" value="HTH-like"/>
</dbReference>
<name>A0A438NE20_EXOME</name>
<organism evidence="5 6">
    <name type="scientific">Exophiala mesophila</name>
    <name type="common">Black yeast-like fungus</name>
    <dbReference type="NCBI Taxonomy" id="212818"/>
    <lineage>
        <taxon>Eukaryota</taxon>
        <taxon>Fungi</taxon>
        <taxon>Dikarya</taxon>
        <taxon>Ascomycota</taxon>
        <taxon>Pezizomycotina</taxon>
        <taxon>Eurotiomycetes</taxon>
        <taxon>Chaetothyriomycetidae</taxon>
        <taxon>Chaetothyriales</taxon>
        <taxon>Herpotrichiellaceae</taxon>
        <taxon>Exophiala</taxon>
    </lineage>
</organism>
<dbReference type="OrthoDB" id="4139281at2759"/>
<accession>A0A438NE20</accession>
<evidence type="ECO:0000256" key="1">
    <source>
        <dbReference type="ARBA" id="ARBA00004123"/>
    </source>
</evidence>
<dbReference type="Proteomes" id="UP000288859">
    <property type="component" value="Unassembled WGS sequence"/>
</dbReference>
<comment type="subcellular location">
    <subcellularLocation>
        <location evidence="1">Nucleus</location>
    </subcellularLocation>
</comment>
<dbReference type="CDD" id="cd12148">
    <property type="entry name" value="fungal_TF_MHR"/>
    <property type="match status" value="1"/>
</dbReference>
<dbReference type="EMBL" id="NAJM01000006">
    <property type="protein sequence ID" value="RVX73938.1"/>
    <property type="molecule type" value="Genomic_DNA"/>
</dbReference>
<reference evidence="5 6" key="1">
    <citation type="submission" date="2017-03" db="EMBL/GenBank/DDBJ databases">
        <title>Genomes of endolithic fungi from Antarctica.</title>
        <authorList>
            <person name="Coleine C."/>
            <person name="Masonjones S."/>
            <person name="Stajich J.E."/>
        </authorList>
    </citation>
    <scope>NUCLEOTIDE SEQUENCE [LARGE SCALE GENOMIC DNA]</scope>
    <source>
        <strain evidence="5 6">CCFEE 6314</strain>
    </source>
</reference>
<evidence type="ECO:0000313" key="5">
    <source>
        <dbReference type="EMBL" id="RVX73938.1"/>
    </source>
</evidence>
<evidence type="ECO:0008006" key="7">
    <source>
        <dbReference type="Google" id="ProtNLM"/>
    </source>
</evidence>
<proteinExistence type="predicted"/>
<comment type="caution">
    <text evidence="5">The sequence shown here is derived from an EMBL/GenBank/DDBJ whole genome shotgun (WGS) entry which is preliminary data.</text>
</comment>
<dbReference type="AlphaFoldDB" id="A0A438NE20"/>
<dbReference type="GO" id="GO:0003677">
    <property type="term" value="F:DNA binding"/>
    <property type="evidence" value="ECO:0007669"/>
    <property type="project" value="UniProtKB-KW"/>
</dbReference>
<evidence type="ECO:0000256" key="3">
    <source>
        <dbReference type="ARBA" id="ARBA00023242"/>
    </source>
</evidence>
<feature type="region of interest" description="Disordered" evidence="4">
    <location>
        <begin position="651"/>
        <end position="680"/>
    </location>
</feature>
<dbReference type="InterPro" id="IPR050613">
    <property type="entry name" value="Sec_Metabolite_Reg"/>
</dbReference>
<protein>
    <recommendedName>
        <fullName evidence="7">Transcription factor domain-containing protein</fullName>
    </recommendedName>
</protein>
<sequence length="720" mass="79290">MNELSAGSPHQNATVCDNTKVAASFHGQLGIIPFTTTHRLPRHVHIAESPGDPNKKILVTERILVLNGVALVELNGKIYIIPPGALVTIAPGVPHTWNACPAGIKLPDGATSDGTFLMVYEYESPTGFFPTAQVETLNDVSMYVKFEGALETIRKSPNGESTKKVPATNSDGLNPPTAQSRDFDSLQAKLERLEKTLHTLTGISVDTSVRERERDVRSVNSMAARIGSASRELPASEQNQQAAVSLSLTPSSFSSASAAGEALWSTLLGELAELHTEFRSYVSPLVQRPPSTLLFVASHTVSLSDILLHLPSRYICDKMVRAFFTYLESTLCFLHRPTFQQQAEMRRRVWTFVRTSDILLSFQISLPSMVQPRWLNGGLPKNLCDDSFGPESSELPPSQPDSETTPILFLISKARILFYFSKALNEIEQLADNILYTRILALDSELRSIYANSPPQFRLQTVPDSPGPDPVTTACGLVVGGLYHKALCVIHSKLLKSAATDQQYLYSWLSCIDSALSLLSFQSFQHEHFRVDGKVTALIHFQTSLTIHDFFLAATILCTTLFLKRGAPTTEFSSRTSVGPDREKILAALDTCVMIFEHERSESVEAFRACELLTHLLHELRRPQMFNAEDDLMPSRGSIFTAQLESTLGSPSTSSLITSPGFQSRSYNNTNDNPQIENGQQTLGDAIPPYGDWDPSLFGLDLGDPISFVQSLHGPDNPFF</sequence>
<evidence type="ECO:0000256" key="2">
    <source>
        <dbReference type="ARBA" id="ARBA00023125"/>
    </source>
</evidence>
<feature type="region of interest" description="Disordered" evidence="4">
    <location>
        <begin position="155"/>
        <end position="180"/>
    </location>
</feature>